<reference evidence="6" key="1">
    <citation type="submission" date="2023-01" db="EMBL/GenBank/DDBJ databases">
        <title>Genome assembly of the deep-sea coral Lophelia pertusa.</title>
        <authorList>
            <person name="Herrera S."/>
            <person name="Cordes E."/>
        </authorList>
    </citation>
    <scope>NUCLEOTIDE SEQUENCE</scope>
    <source>
        <strain evidence="6">USNM1676648</strain>
        <tissue evidence="6">Polyp</tissue>
    </source>
</reference>
<dbReference type="Proteomes" id="UP001163046">
    <property type="component" value="Unassembled WGS sequence"/>
</dbReference>
<evidence type="ECO:0000313" key="6">
    <source>
        <dbReference type="EMBL" id="KAJ7369959.1"/>
    </source>
</evidence>
<dbReference type="PANTHER" id="PTHR28080">
    <property type="entry name" value="PEROXISOMAL BIOGENESIS FACTOR 3"/>
    <property type="match status" value="1"/>
</dbReference>
<evidence type="ECO:0000313" key="7">
    <source>
        <dbReference type="Proteomes" id="UP001163046"/>
    </source>
</evidence>
<dbReference type="PANTHER" id="PTHR28080:SF1">
    <property type="entry name" value="PEROXISOMAL BIOGENESIS FACTOR 3"/>
    <property type="match status" value="1"/>
</dbReference>
<keyword evidence="3" id="KW-0962">Peroxisome biogenesis</keyword>
<dbReference type="AlphaFoldDB" id="A0A9X0CQN0"/>
<evidence type="ECO:0000256" key="3">
    <source>
        <dbReference type="ARBA" id="ARBA00022593"/>
    </source>
</evidence>
<name>A0A9X0CQN0_9CNID</name>
<organism evidence="6 7">
    <name type="scientific">Desmophyllum pertusum</name>
    <dbReference type="NCBI Taxonomy" id="174260"/>
    <lineage>
        <taxon>Eukaryota</taxon>
        <taxon>Metazoa</taxon>
        <taxon>Cnidaria</taxon>
        <taxon>Anthozoa</taxon>
        <taxon>Hexacorallia</taxon>
        <taxon>Scleractinia</taxon>
        <taxon>Caryophylliina</taxon>
        <taxon>Caryophylliidae</taxon>
        <taxon>Desmophyllum</taxon>
    </lineage>
</organism>
<evidence type="ECO:0000256" key="2">
    <source>
        <dbReference type="ARBA" id="ARBA00014294"/>
    </source>
</evidence>
<evidence type="ECO:0000256" key="5">
    <source>
        <dbReference type="ARBA" id="ARBA00029630"/>
    </source>
</evidence>
<dbReference type="EMBL" id="MU826877">
    <property type="protein sequence ID" value="KAJ7369959.1"/>
    <property type="molecule type" value="Genomic_DNA"/>
</dbReference>
<sequence length="383" mass="43631">MWESIKGFLRRHRRKFFITGALVGGVYLLGRYARWRLAEWQSQQEMEYVEQARKQHHFESNLRTCTITFYSLVPRLRDALTEKLNCEAITAKLRERPSNKLELWEQLKVLSFTRTVASIYSSCMLFVFLRVQLNIVGGYMYLDSLIATGEGSNGKQVHIAEGLQKRYLALVTYLLGDGLDFLVEEIRRAVEDILGEMSLKEKFSHVELARLVNHIRQSVEFSKHSVPIKRTLPDAANHTVKNGCHSMPLQKFMLPSDIESLCGSVGEDVDDNFKNLVGETLDILDSDDCQNVLKMCLDAGFTHVMHNMIPFFQVEELDLGAVGGVEREPSLDLPLAKIIPIVNGQVNHILCDSDNNYFQDLFKVGCAREFAANVYEAFSLEVD</sequence>
<dbReference type="GO" id="GO:0045046">
    <property type="term" value="P:protein import into peroxisome membrane"/>
    <property type="evidence" value="ECO:0007669"/>
    <property type="project" value="TreeGrafter"/>
</dbReference>
<keyword evidence="7" id="KW-1185">Reference proteome</keyword>
<dbReference type="OrthoDB" id="45930at2759"/>
<comment type="function">
    <text evidence="4">Involved in peroxisome biosynthesis and integrity. Assembles membrane vesicles before the matrix proteins are translocated. As a docking factor for PEX19, is necessary for the import of peroxisomal membrane proteins in the peroxisomes.</text>
</comment>
<proteinExistence type="predicted"/>
<evidence type="ECO:0000256" key="1">
    <source>
        <dbReference type="ARBA" id="ARBA00011494"/>
    </source>
</evidence>
<dbReference type="InterPro" id="IPR006966">
    <property type="entry name" value="Peroxin-3"/>
</dbReference>
<gene>
    <name evidence="6" type="primary">PEX3</name>
    <name evidence="6" type="ORF">OS493_035130</name>
</gene>
<accession>A0A9X0CQN0</accession>
<dbReference type="Pfam" id="PF04882">
    <property type="entry name" value="Peroxin-3"/>
    <property type="match status" value="1"/>
</dbReference>
<evidence type="ECO:0000256" key="4">
    <source>
        <dbReference type="ARBA" id="ARBA00025338"/>
    </source>
</evidence>
<dbReference type="GO" id="GO:0005778">
    <property type="term" value="C:peroxisomal membrane"/>
    <property type="evidence" value="ECO:0007669"/>
    <property type="project" value="InterPro"/>
</dbReference>
<comment type="subunit">
    <text evidence="1">Interacts with PEX19.</text>
</comment>
<dbReference type="GO" id="GO:0030674">
    <property type="term" value="F:protein-macromolecule adaptor activity"/>
    <property type="evidence" value="ECO:0007669"/>
    <property type="project" value="TreeGrafter"/>
</dbReference>
<protein>
    <recommendedName>
        <fullName evidence="2">Peroxisomal biogenesis factor 3</fullName>
    </recommendedName>
    <alternativeName>
        <fullName evidence="5">Peroxisomal assembly protein PEX3</fullName>
    </alternativeName>
</protein>
<comment type="caution">
    <text evidence="6">The sequence shown here is derived from an EMBL/GenBank/DDBJ whole genome shotgun (WGS) entry which is preliminary data.</text>
</comment>